<evidence type="ECO:0000256" key="6">
    <source>
        <dbReference type="ARBA" id="ARBA00022882"/>
    </source>
</evidence>
<gene>
    <name evidence="16" type="ORF">POCULU_LOCUS8225</name>
</gene>
<dbReference type="GO" id="GO:0008076">
    <property type="term" value="C:voltage-gated potassium channel complex"/>
    <property type="evidence" value="ECO:0007669"/>
    <property type="project" value="InterPro"/>
</dbReference>
<feature type="transmembrane region" description="Helical" evidence="13">
    <location>
        <begin position="114"/>
        <end position="136"/>
    </location>
</feature>
<evidence type="ECO:0000256" key="3">
    <source>
        <dbReference type="ARBA" id="ARBA00022538"/>
    </source>
</evidence>
<keyword evidence="8 13" id="KW-1133">Transmembrane helix</keyword>
<evidence type="ECO:0000259" key="15">
    <source>
        <dbReference type="Pfam" id="PF07885"/>
    </source>
</evidence>
<dbReference type="OrthoDB" id="415460at2759"/>
<keyword evidence="3" id="KW-0633">Potassium transport</keyword>
<feature type="transmembrane region" description="Helical" evidence="13">
    <location>
        <begin position="172"/>
        <end position="194"/>
    </location>
</feature>
<dbReference type="EMBL" id="CAJVPJ010002251">
    <property type="protein sequence ID" value="CAG8616802.1"/>
    <property type="molecule type" value="Genomic_DNA"/>
</dbReference>
<dbReference type="InterPro" id="IPR028325">
    <property type="entry name" value="VG_K_chnl"/>
</dbReference>
<keyword evidence="10 13" id="KW-0472">Membrane</keyword>
<dbReference type="SUPFAM" id="SSF81324">
    <property type="entry name" value="Voltage-gated potassium channels"/>
    <property type="match status" value="1"/>
</dbReference>
<dbReference type="PANTHER" id="PTHR11537">
    <property type="entry name" value="VOLTAGE-GATED POTASSIUM CHANNEL"/>
    <property type="match status" value="1"/>
</dbReference>
<evidence type="ECO:0000256" key="7">
    <source>
        <dbReference type="ARBA" id="ARBA00022958"/>
    </source>
</evidence>
<keyword evidence="5" id="KW-0631">Potassium channel</keyword>
<dbReference type="InterPro" id="IPR005821">
    <property type="entry name" value="Ion_trans_dom"/>
</dbReference>
<sequence length="512" mass="58558">MSNLTKLKSQSSFGLSCMTQPSVETVKTKPYQNKHRNLPRKNNDDWNKRSLSSKPNKERQNTSQFSEDDNNGSRISKNIDVKEVTDKDDLRRSPFQKKLFYFFELPKGCAAKTFSVFSALCVVGIMICIDTLPTYALSDYRALWLCIDIIVIITFTVEYLGRFFASVNKLRFFFRPLNMIDLFSIAPFYVQIFIQGTAEACVQYQLFIYFIRRASFTFLKEGLLTNKTGPVTLTTTGYGDEVPYTSWGKFFAGVTMLCGILVIAMKTSIHGSSFVAEWTAHERAQFLAKIKRSRRLVRKSDNPHVALAWRSKLLRRRNDELLAAITEVQETLADVHPTRYYQKYKNLQAHNGDNEDNGEKSWLPNKTIYRLRYPNYSSKRVSILPFRKTLTSASTDDDTVGNGQSMNEKRSSSLPKQSKEKIKSHTPNPFKLKLLRRFSRSLHLSNNDVSKLPEGGISKSDISMPFNQRSLRPVDSADADYNDYDHPESVMTIPEGNDSNKLGRSNNLFIIG</sequence>
<keyword evidence="17" id="KW-1185">Reference proteome</keyword>
<dbReference type="PANTHER" id="PTHR11537:SF254">
    <property type="entry name" value="POTASSIUM VOLTAGE-GATED CHANNEL PROTEIN SHAB"/>
    <property type="match status" value="1"/>
</dbReference>
<feature type="region of interest" description="Disordered" evidence="12">
    <location>
        <begin position="24"/>
        <end position="78"/>
    </location>
</feature>
<name>A0A9N9CYR5_9GLOM</name>
<dbReference type="Proteomes" id="UP000789572">
    <property type="component" value="Unassembled WGS sequence"/>
</dbReference>
<evidence type="ECO:0000259" key="14">
    <source>
        <dbReference type="Pfam" id="PF00520"/>
    </source>
</evidence>
<comment type="subcellular location">
    <subcellularLocation>
        <location evidence="1">Membrane</location>
        <topology evidence="1">Multi-pass membrane protein</topology>
    </subcellularLocation>
</comment>
<evidence type="ECO:0000256" key="8">
    <source>
        <dbReference type="ARBA" id="ARBA00022989"/>
    </source>
</evidence>
<evidence type="ECO:0000256" key="4">
    <source>
        <dbReference type="ARBA" id="ARBA00022692"/>
    </source>
</evidence>
<evidence type="ECO:0000313" key="16">
    <source>
        <dbReference type="EMBL" id="CAG8616802.1"/>
    </source>
</evidence>
<keyword evidence="4 13" id="KW-0812">Transmembrane</keyword>
<dbReference type="Gene3D" id="1.10.287.70">
    <property type="match status" value="1"/>
</dbReference>
<evidence type="ECO:0000256" key="5">
    <source>
        <dbReference type="ARBA" id="ARBA00022826"/>
    </source>
</evidence>
<keyword evidence="2" id="KW-0813">Transport</keyword>
<evidence type="ECO:0000256" key="12">
    <source>
        <dbReference type="SAM" id="MobiDB-lite"/>
    </source>
</evidence>
<dbReference type="PRINTS" id="PR00169">
    <property type="entry name" value="KCHANNEL"/>
</dbReference>
<evidence type="ECO:0000256" key="2">
    <source>
        <dbReference type="ARBA" id="ARBA00022448"/>
    </source>
</evidence>
<dbReference type="InterPro" id="IPR013099">
    <property type="entry name" value="K_chnl_dom"/>
</dbReference>
<keyword evidence="11" id="KW-0407">Ion channel</keyword>
<evidence type="ECO:0000256" key="11">
    <source>
        <dbReference type="ARBA" id="ARBA00023303"/>
    </source>
</evidence>
<proteinExistence type="predicted"/>
<evidence type="ECO:0000313" key="17">
    <source>
        <dbReference type="Proteomes" id="UP000789572"/>
    </source>
</evidence>
<comment type="caution">
    <text evidence="16">The sequence shown here is derived from an EMBL/GenBank/DDBJ whole genome shotgun (WGS) entry which is preliminary data.</text>
</comment>
<feature type="domain" description="Potassium channel" evidence="15">
    <location>
        <begin position="231"/>
        <end position="270"/>
    </location>
</feature>
<reference evidence="16" key="1">
    <citation type="submission" date="2021-06" db="EMBL/GenBank/DDBJ databases">
        <authorList>
            <person name="Kallberg Y."/>
            <person name="Tangrot J."/>
            <person name="Rosling A."/>
        </authorList>
    </citation>
    <scope>NUCLEOTIDE SEQUENCE</scope>
    <source>
        <strain evidence="16">IA702</strain>
    </source>
</reference>
<dbReference type="InterPro" id="IPR027359">
    <property type="entry name" value="Volt_channel_dom_sf"/>
</dbReference>
<dbReference type="Pfam" id="PF07885">
    <property type="entry name" value="Ion_trans_2"/>
    <property type="match status" value="1"/>
</dbReference>
<dbReference type="GO" id="GO:0001508">
    <property type="term" value="P:action potential"/>
    <property type="evidence" value="ECO:0007669"/>
    <property type="project" value="TreeGrafter"/>
</dbReference>
<feature type="compositionally biased region" description="Basic and acidic residues" evidence="12">
    <location>
        <begin position="407"/>
        <end position="423"/>
    </location>
</feature>
<feature type="transmembrane region" description="Helical" evidence="13">
    <location>
        <begin position="142"/>
        <end position="160"/>
    </location>
</feature>
<dbReference type="Gene3D" id="1.20.120.350">
    <property type="entry name" value="Voltage-gated potassium channels. Chain C"/>
    <property type="match status" value="1"/>
</dbReference>
<dbReference type="Pfam" id="PF00520">
    <property type="entry name" value="Ion_trans"/>
    <property type="match status" value="1"/>
</dbReference>
<evidence type="ECO:0000256" key="1">
    <source>
        <dbReference type="ARBA" id="ARBA00004141"/>
    </source>
</evidence>
<feature type="domain" description="Ion transport" evidence="14">
    <location>
        <begin position="113"/>
        <end position="197"/>
    </location>
</feature>
<dbReference type="GO" id="GO:0005249">
    <property type="term" value="F:voltage-gated potassium channel activity"/>
    <property type="evidence" value="ECO:0007669"/>
    <property type="project" value="InterPro"/>
</dbReference>
<evidence type="ECO:0000256" key="10">
    <source>
        <dbReference type="ARBA" id="ARBA00023136"/>
    </source>
</evidence>
<accession>A0A9N9CYR5</accession>
<evidence type="ECO:0000256" key="13">
    <source>
        <dbReference type="SAM" id="Phobius"/>
    </source>
</evidence>
<organism evidence="16 17">
    <name type="scientific">Paraglomus occultum</name>
    <dbReference type="NCBI Taxonomy" id="144539"/>
    <lineage>
        <taxon>Eukaryota</taxon>
        <taxon>Fungi</taxon>
        <taxon>Fungi incertae sedis</taxon>
        <taxon>Mucoromycota</taxon>
        <taxon>Glomeromycotina</taxon>
        <taxon>Glomeromycetes</taxon>
        <taxon>Paraglomerales</taxon>
        <taxon>Paraglomeraceae</taxon>
        <taxon>Paraglomus</taxon>
    </lineage>
</organism>
<evidence type="ECO:0000256" key="9">
    <source>
        <dbReference type="ARBA" id="ARBA00023065"/>
    </source>
</evidence>
<keyword evidence="6" id="KW-0851">Voltage-gated channel</keyword>
<protein>
    <submittedName>
        <fullName evidence="16">4510_t:CDS:1</fullName>
    </submittedName>
</protein>
<keyword evidence="9" id="KW-0406">Ion transport</keyword>
<dbReference type="AlphaFoldDB" id="A0A9N9CYR5"/>
<keyword evidence="7" id="KW-0630">Potassium</keyword>
<feature type="region of interest" description="Disordered" evidence="12">
    <location>
        <begin position="392"/>
        <end position="427"/>
    </location>
</feature>